<evidence type="ECO:0000256" key="4">
    <source>
        <dbReference type="SAM" id="MobiDB-lite"/>
    </source>
</evidence>
<dbReference type="InterPro" id="IPR051070">
    <property type="entry name" value="NF-kappa-B_inhibitor"/>
</dbReference>
<dbReference type="STRING" id="1745343.A0A2J6PG94"/>
<dbReference type="InterPro" id="IPR036770">
    <property type="entry name" value="Ankyrin_rpt-contain_sf"/>
</dbReference>
<dbReference type="OrthoDB" id="194358at2759"/>
<proteinExistence type="predicted"/>
<keyword evidence="1" id="KW-0677">Repeat</keyword>
<evidence type="ECO:0000313" key="5">
    <source>
        <dbReference type="EMBL" id="PMD13057.1"/>
    </source>
</evidence>
<dbReference type="Gene3D" id="1.25.40.20">
    <property type="entry name" value="Ankyrin repeat-containing domain"/>
    <property type="match status" value="2"/>
</dbReference>
<accession>A0A2J6PG94</accession>
<dbReference type="Proteomes" id="UP000235672">
    <property type="component" value="Unassembled WGS sequence"/>
</dbReference>
<name>A0A2J6PG94_9HELO</name>
<feature type="compositionally biased region" description="Polar residues" evidence="4">
    <location>
        <begin position="92"/>
        <end position="101"/>
    </location>
</feature>
<evidence type="ECO:0000313" key="6">
    <source>
        <dbReference type="Proteomes" id="UP000235672"/>
    </source>
</evidence>
<dbReference type="SMART" id="SM00248">
    <property type="entry name" value="ANK"/>
    <property type="match status" value="4"/>
</dbReference>
<dbReference type="GO" id="GO:0005829">
    <property type="term" value="C:cytosol"/>
    <property type="evidence" value="ECO:0007669"/>
    <property type="project" value="TreeGrafter"/>
</dbReference>
<feature type="repeat" description="ANK" evidence="3">
    <location>
        <begin position="798"/>
        <end position="830"/>
    </location>
</feature>
<evidence type="ECO:0000256" key="1">
    <source>
        <dbReference type="ARBA" id="ARBA00022737"/>
    </source>
</evidence>
<dbReference type="EMBL" id="KZ613537">
    <property type="protein sequence ID" value="PMD13057.1"/>
    <property type="molecule type" value="Genomic_DNA"/>
</dbReference>
<feature type="compositionally biased region" description="Basic and acidic residues" evidence="4">
    <location>
        <begin position="72"/>
        <end position="91"/>
    </location>
</feature>
<organism evidence="5 6">
    <name type="scientific">Hyaloscypha hepaticicola</name>
    <dbReference type="NCBI Taxonomy" id="2082293"/>
    <lineage>
        <taxon>Eukaryota</taxon>
        <taxon>Fungi</taxon>
        <taxon>Dikarya</taxon>
        <taxon>Ascomycota</taxon>
        <taxon>Pezizomycotina</taxon>
        <taxon>Leotiomycetes</taxon>
        <taxon>Helotiales</taxon>
        <taxon>Hyaloscyphaceae</taxon>
        <taxon>Hyaloscypha</taxon>
    </lineage>
</organism>
<feature type="compositionally biased region" description="Basic residues" evidence="4">
    <location>
        <begin position="62"/>
        <end position="71"/>
    </location>
</feature>
<dbReference type="PANTHER" id="PTHR46680:SF3">
    <property type="entry name" value="NF-KAPPA-B INHIBITOR CACTUS"/>
    <property type="match status" value="1"/>
</dbReference>
<dbReference type="PANTHER" id="PTHR46680">
    <property type="entry name" value="NF-KAPPA-B INHIBITOR ALPHA"/>
    <property type="match status" value="1"/>
</dbReference>
<evidence type="ECO:0000256" key="2">
    <source>
        <dbReference type="ARBA" id="ARBA00023043"/>
    </source>
</evidence>
<dbReference type="PROSITE" id="PS50088">
    <property type="entry name" value="ANK_REPEAT"/>
    <property type="match status" value="1"/>
</dbReference>
<sequence>MVSIYSTLIAIDGLRYADHRTSKRNVQEKLNLLLQPKPNKIRPKGDTKVLRKLLLECKHLQKTRRLRKQHRRPQDGHQGHGQGERGVHNELQESNSEEGVSSFANIPIQASSFDPSDSHSVPFESVCQDQNILSAGPPEMEAPALSFREDRSGSCVASTAALAYDAPTHLPFDSGSELSTSVPEGAIQHSESQPELVDIANLGLDSTNQSMDDSWEVTDFYDHLDFGTSYPDLGFGSEFGPRSDFSFPEATSTPPTPLPADSWTAASEGMLFHYGSRLKEPTAPPRSNSLPPSRIPTVNPTYIQDYADSNWWFEFDAPNLKEFEVPPFQVDTLGLPKQDRDSPIEHSVPNQDCMSTTEYLRPSKHSPSTSNISTLFSKMSISLQSIPHAGDRRKSESHSSVHFFDPSSHLILPGVFPEYCWYYINQNQLRHCDQWILQTCSAHCYSRMSPKSRTIDTDILSRIAQRSVQQADLHEVDTFGNSTIHISATMCAPPSYLISLIKLGANVNVLNRAGQTFLHLLKPEVLCHCDDFCYLLELLRVQGFNFLQHDHLGQSPFHLLMRPSIDQDILRKIITQMDDLPIHRHISTARDCFGNTVIGQLNLHGTESGFNLDHAILSLSCETDNAIFDSKGLRISVAQGTRKEKNSIEEEPARNYENHPSIVNVNDLFLYEQHVDYWRTILTAKNSPWFEDSNGRNGLHCLAEASLVTAEMPLPTMLLKQLESLKDMGDGDKTSDRGYFVKSLLNVGVDPNNYDNAGNTPFMAFIVHHHVSETDDCINRILSCLLEAGSDIHRRNRHGETALHLAVKLGRRAATKFLLASGANIHARTSSGLGVLQLGHNHSMLCMQNENLFAQIMLCMSLAVTCGAVAEPTILDEWGTPGLKIVPQKIVEPRGFKLVKKFLGIRVKGRRRGKASGKSSK</sequence>
<feature type="region of interest" description="Disordered" evidence="4">
    <location>
        <begin position="62"/>
        <end position="101"/>
    </location>
</feature>
<dbReference type="GO" id="GO:0051059">
    <property type="term" value="F:NF-kappaB binding"/>
    <property type="evidence" value="ECO:0007669"/>
    <property type="project" value="TreeGrafter"/>
</dbReference>
<gene>
    <name evidence="5" type="ORF">NA56DRAFT_448391</name>
</gene>
<protein>
    <submittedName>
        <fullName evidence="5">Ankyrin</fullName>
    </submittedName>
</protein>
<dbReference type="SUPFAM" id="SSF48403">
    <property type="entry name" value="Ankyrin repeat"/>
    <property type="match status" value="1"/>
</dbReference>
<evidence type="ECO:0000256" key="3">
    <source>
        <dbReference type="PROSITE-ProRule" id="PRU00023"/>
    </source>
</evidence>
<dbReference type="PROSITE" id="PS50297">
    <property type="entry name" value="ANK_REP_REGION"/>
    <property type="match status" value="1"/>
</dbReference>
<dbReference type="GO" id="GO:0071356">
    <property type="term" value="P:cellular response to tumor necrosis factor"/>
    <property type="evidence" value="ECO:0007669"/>
    <property type="project" value="TreeGrafter"/>
</dbReference>
<dbReference type="Pfam" id="PF12796">
    <property type="entry name" value="Ank_2"/>
    <property type="match status" value="1"/>
</dbReference>
<dbReference type="AlphaFoldDB" id="A0A2J6PG94"/>
<keyword evidence="6" id="KW-1185">Reference proteome</keyword>
<keyword evidence="2 3" id="KW-0040">ANK repeat</keyword>
<dbReference type="InterPro" id="IPR002110">
    <property type="entry name" value="Ankyrin_rpt"/>
</dbReference>
<reference evidence="5 6" key="1">
    <citation type="submission" date="2016-05" db="EMBL/GenBank/DDBJ databases">
        <title>A degradative enzymes factory behind the ericoid mycorrhizal symbiosis.</title>
        <authorList>
            <consortium name="DOE Joint Genome Institute"/>
            <person name="Martino E."/>
            <person name="Morin E."/>
            <person name="Grelet G."/>
            <person name="Kuo A."/>
            <person name="Kohler A."/>
            <person name="Daghino S."/>
            <person name="Barry K."/>
            <person name="Choi C."/>
            <person name="Cichocki N."/>
            <person name="Clum A."/>
            <person name="Copeland A."/>
            <person name="Hainaut M."/>
            <person name="Haridas S."/>
            <person name="Labutti K."/>
            <person name="Lindquist E."/>
            <person name="Lipzen A."/>
            <person name="Khouja H.-R."/>
            <person name="Murat C."/>
            <person name="Ohm R."/>
            <person name="Olson A."/>
            <person name="Spatafora J."/>
            <person name="Veneault-Fourrey C."/>
            <person name="Henrissat B."/>
            <person name="Grigoriev I."/>
            <person name="Martin F."/>
            <person name="Perotto S."/>
        </authorList>
    </citation>
    <scope>NUCLEOTIDE SEQUENCE [LARGE SCALE GENOMIC DNA]</scope>
    <source>
        <strain evidence="5 6">UAMH 7357</strain>
    </source>
</reference>